<protein>
    <submittedName>
        <fullName evidence="2">Uncharacterized protein</fullName>
    </submittedName>
</protein>
<evidence type="ECO:0000313" key="3">
    <source>
        <dbReference type="Proteomes" id="UP001501407"/>
    </source>
</evidence>
<name>A0ABP9MXS0_9MICO</name>
<dbReference type="EMBL" id="BAABKZ010000006">
    <property type="protein sequence ID" value="GAA5100997.1"/>
    <property type="molecule type" value="Genomic_DNA"/>
</dbReference>
<dbReference type="Proteomes" id="UP001501407">
    <property type="component" value="Unassembled WGS sequence"/>
</dbReference>
<reference evidence="3" key="1">
    <citation type="journal article" date="2019" name="Int. J. Syst. Evol. Microbiol.">
        <title>The Global Catalogue of Microorganisms (GCM) 10K type strain sequencing project: providing services to taxonomists for standard genome sequencing and annotation.</title>
        <authorList>
            <consortium name="The Broad Institute Genomics Platform"/>
            <consortium name="The Broad Institute Genome Sequencing Center for Infectious Disease"/>
            <person name="Wu L."/>
            <person name="Ma J."/>
        </authorList>
    </citation>
    <scope>NUCLEOTIDE SEQUENCE [LARGE SCALE GENOMIC DNA]</scope>
    <source>
        <strain evidence="3">JCM 18959</strain>
    </source>
</reference>
<feature type="region of interest" description="Disordered" evidence="1">
    <location>
        <begin position="39"/>
        <end position="64"/>
    </location>
</feature>
<evidence type="ECO:0000313" key="2">
    <source>
        <dbReference type="EMBL" id="GAA5100997.1"/>
    </source>
</evidence>
<proteinExistence type="predicted"/>
<sequence length="64" mass="6750">MQAKRALSQKGVRRRWRPVDPAAVVAVGGTLLPVIVTSRRGADQTSPADAGVPSLDTESHAGRM</sequence>
<organism evidence="2 3">
    <name type="scientific">Microbacterium yannicii</name>
    <dbReference type="NCBI Taxonomy" id="671622"/>
    <lineage>
        <taxon>Bacteria</taxon>
        <taxon>Bacillati</taxon>
        <taxon>Actinomycetota</taxon>
        <taxon>Actinomycetes</taxon>
        <taxon>Micrococcales</taxon>
        <taxon>Microbacteriaceae</taxon>
        <taxon>Microbacterium</taxon>
    </lineage>
</organism>
<keyword evidence="3" id="KW-1185">Reference proteome</keyword>
<comment type="caution">
    <text evidence="2">The sequence shown here is derived from an EMBL/GenBank/DDBJ whole genome shotgun (WGS) entry which is preliminary data.</text>
</comment>
<accession>A0ABP9MXS0</accession>
<evidence type="ECO:0000256" key="1">
    <source>
        <dbReference type="SAM" id="MobiDB-lite"/>
    </source>
</evidence>
<gene>
    <name evidence="2" type="ORF">GCM10025760_39010</name>
</gene>